<protein>
    <submittedName>
        <fullName evidence="2">Uncharacterized protein</fullName>
    </submittedName>
</protein>
<proteinExistence type="predicted"/>
<organism evidence="2 3">
    <name type="scientific">Edaphobacter acidisoli</name>
    <dbReference type="NCBI Taxonomy" id="2040573"/>
    <lineage>
        <taxon>Bacteria</taxon>
        <taxon>Pseudomonadati</taxon>
        <taxon>Acidobacteriota</taxon>
        <taxon>Terriglobia</taxon>
        <taxon>Terriglobales</taxon>
        <taxon>Acidobacteriaceae</taxon>
        <taxon>Edaphobacter</taxon>
    </lineage>
</organism>
<dbReference type="AlphaFoldDB" id="A0A916W8F3"/>
<feature type="transmembrane region" description="Helical" evidence="1">
    <location>
        <begin position="158"/>
        <end position="178"/>
    </location>
</feature>
<reference evidence="2" key="2">
    <citation type="submission" date="2020-09" db="EMBL/GenBank/DDBJ databases">
        <authorList>
            <person name="Sun Q."/>
            <person name="Zhou Y."/>
        </authorList>
    </citation>
    <scope>NUCLEOTIDE SEQUENCE</scope>
    <source>
        <strain evidence="2">CGMCC 1.15447</strain>
    </source>
</reference>
<reference evidence="2" key="1">
    <citation type="journal article" date="2014" name="Int. J. Syst. Evol. Microbiol.">
        <title>Complete genome sequence of Corynebacterium casei LMG S-19264T (=DSM 44701T), isolated from a smear-ripened cheese.</title>
        <authorList>
            <consortium name="US DOE Joint Genome Institute (JGI-PGF)"/>
            <person name="Walter F."/>
            <person name="Albersmeier A."/>
            <person name="Kalinowski J."/>
            <person name="Ruckert C."/>
        </authorList>
    </citation>
    <scope>NUCLEOTIDE SEQUENCE</scope>
    <source>
        <strain evidence="2">CGMCC 1.15447</strain>
    </source>
</reference>
<feature type="transmembrane region" description="Helical" evidence="1">
    <location>
        <begin position="367"/>
        <end position="386"/>
    </location>
</feature>
<feature type="transmembrane region" description="Helical" evidence="1">
    <location>
        <begin position="273"/>
        <end position="291"/>
    </location>
</feature>
<evidence type="ECO:0000313" key="3">
    <source>
        <dbReference type="Proteomes" id="UP000648801"/>
    </source>
</evidence>
<feature type="transmembrane region" description="Helical" evidence="1">
    <location>
        <begin position="24"/>
        <end position="43"/>
    </location>
</feature>
<evidence type="ECO:0000313" key="2">
    <source>
        <dbReference type="EMBL" id="GGA77655.1"/>
    </source>
</evidence>
<feature type="transmembrane region" description="Helical" evidence="1">
    <location>
        <begin position="98"/>
        <end position="119"/>
    </location>
</feature>
<sequence>MATTVAAPIVLESSPAASKREQRFGAALGAVLTVLAVAVSGYHPYAEDGGLYMAGVKWLLDPKLYPHETVFVTEHLRFSVFAHVMAGLVRWSHLGLEAVFFGVYVASIWATLFAAWLVAARCFRSRTARCGAVALLAVWLMLPIAGTSLMLMDPYVTARSISTPCALLALAGALGFFVSEDGEQRRGLLLMVAALVVAGAMHPLMAGYALACVLVLACVASESLAVRRWGTAALCVGAVTMAEVVSRLAPPESAIYRQAAVTRYYWFLSRWHWYEWMGLVAPLVILAVIAFGRREGNAARAALARMSVVCGVMAMGIALVFARVDASNYLVARMQPLRVFQIVYVVMILLLGAAAAKWMLRRHAVRWTAALAVLGGLMTFAEWQTFPDSAHLELPGMRHGSAAENQWEQAFQWIKLNTPKNALFALDAHYISEPGEDAQCFRALAERSALPDYSKDGGEVSITPALAPAWAAGEGAQKGLSKETDARRIAALAPLGVDWVVLDRNAATGFSCGFENGAVKVCQLPQTVVASRR</sequence>
<feature type="transmembrane region" description="Helical" evidence="1">
    <location>
        <begin position="131"/>
        <end position="152"/>
    </location>
</feature>
<dbReference type="RefSeq" id="WP_188760457.1">
    <property type="nucleotide sequence ID" value="NZ_BMJB01000003.1"/>
</dbReference>
<name>A0A916W8F3_9BACT</name>
<feature type="transmembrane region" description="Helical" evidence="1">
    <location>
        <begin position="190"/>
        <end position="217"/>
    </location>
</feature>
<keyword evidence="1" id="KW-1133">Transmembrane helix</keyword>
<keyword evidence="1" id="KW-0472">Membrane</keyword>
<dbReference type="EMBL" id="BMJB01000003">
    <property type="protein sequence ID" value="GGA77655.1"/>
    <property type="molecule type" value="Genomic_DNA"/>
</dbReference>
<keyword evidence="3" id="KW-1185">Reference proteome</keyword>
<keyword evidence="1" id="KW-0812">Transmembrane</keyword>
<comment type="caution">
    <text evidence="2">The sequence shown here is derived from an EMBL/GenBank/DDBJ whole genome shotgun (WGS) entry which is preliminary data.</text>
</comment>
<accession>A0A916W8F3</accession>
<dbReference type="Proteomes" id="UP000648801">
    <property type="component" value="Unassembled WGS sequence"/>
</dbReference>
<gene>
    <name evidence="2" type="ORF">GCM10011507_31110</name>
</gene>
<feature type="transmembrane region" description="Helical" evidence="1">
    <location>
        <begin position="342"/>
        <end position="360"/>
    </location>
</feature>
<feature type="transmembrane region" description="Helical" evidence="1">
    <location>
        <begin position="303"/>
        <end position="322"/>
    </location>
</feature>
<evidence type="ECO:0000256" key="1">
    <source>
        <dbReference type="SAM" id="Phobius"/>
    </source>
</evidence>